<dbReference type="Gene3D" id="3.30.300.130">
    <property type="entry name" value="Fe-S cluster assembly (FSCA)"/>
    <property type="match status" value="1"/>
</dbReference>
<evidence type="ECO:0000313" key="2">
    <source>
        <dbReference type="EMBL" id="KWX00976.1"/>
    </source>
</evidence>
<dbReference type="AlphaFoldDB" id="A0A132N3G1"/>
<evidence type="ECO:0000259" key="1">
    <source>
        <dbReference type="Pfam" id="PF01883"/>
    </source>
</evidence>
<keyword evidence="5" id="KW-1185">Reference proteome</keyword>
<dbReference type="Proteomes" id="UP000070598">
    <property type="component" value="Unassembled WGS sequence"/>
</dbReference>
<dbReference type="EMBL" id="JYIK01001084">
    <property type="protein sequence ID" value="KWX06878.1"/>
    <property type="molecule type" value="Genomic_DNA"/>
</dbReference>
<dbReference type="Proteomes" id="UP000070188">
    <property type="component" value="Unassembled WGS sequence"/>
</dbReference>
<dbReference type="OrthoDB" id="153551at2"/>
<evidence type="ECO:0000313" key="5">
    <source>
        <dbReference type="Proteomes" id="UP000070188"/>
    </source>
</evidence>
<reference evidence="6" key="1">
    <citation type="submission" date="2015-02" db="EMBL/GenBank/DDBJ databases">
        <title>Physiological reanalysis, assessment of diazotrophy, and genome sequences of multiple isolates of Streptomyces thermoautotrophicus.</title>
        <authorList>
            <person name="MacKellar D.C."/>
            <person name="Lieber L."/>
            <person name="Norman J."/>
            <person name="Bolger A."/>
            <person name="Tobin C."/>
            <person name="Murray J.W."/>
            <person name="Friesen M."/>
            <person name="Prell J."/>
        </authorList>
    </citation>
    <scope>NUCLEOTIDE SEQUENCE [LARGE SCALE GENOMIC DNA]</scope>
    <source>
        <strain evidence="6">UBT1</strain>
    </source>
</reference>
<dbReference type="Proteomes" id="UP000070659">
    <property type="component" value="Unassembled WGS sequence"/>
</dbReference>
<dbReference type="EMBL" id="JYIJ01000014">
    <property type="protein sequence ID" value="KWX04681.1"/>
    <property type="molecule type" value="Genomic_DNA"/>
</dbReference>
<accession>A0A132N3G1</accession>
<evidence type="ECO:0000313" key="3">
    <source>
        <dbReference type="EMBL" id="KWX04681.1"/>
    </source>
</evidence>
<evidence type="ECO:0000313" key="7">
    <source>
        <dbReference type="Proteomes" id="UP000070659"/>
    </source>
</evidence>
<evidence type="ECO:0000313" key="4">
    <source>
        <dbReference type="EMBL" id="KWX06878.1"/>
    </source>
</evidence>
<dbReference type="EMBL" id="LAXD01000001">
    <property type="protein sequence ID" value="KWX00976.1"/>
    <property type="molecule type" value="Genomic_DNA"/>
</dbReference>
<dbReference type="Pfam" id="PF01883">
    <property type="entry name" value="FeS_assembly_P"/>
    <property type="match status" value="1"/>
</dbReference>
<reference evidence="2" key="4">
    <citation type="submission" date="2015-04" db="EMBL/GenBank/DDBJ databases">
        <title>Physiological reanalysis, assessment of diazotrophy, and genome sequences of multiple isolates of Streptomyces thermoautotrophicus.</title>
        <authorList>
            <person name="MacKellar D.C."/>
            <person name="Lieber L."/>
            <person name="Norman J."/>
            <person name="Bolger A."/>
            <person name="Tobin C."/>
            <person name="Murray J.W."/>
            <person name="Woodward J."/>
            <person name="Friesen M."/>
            <person name="Prell J."/>
        </authorList>
    </citation>
    <scope>NUCLEOTIDE SEQUENCE [LARGE SCALE GENOMIC DNA]</scope>
    <source>
        <strain evidence="2">H1</strain>
    </source>
</reference>
<dbReference type="PATRIC" id="fig|1469144.10.peg.2173"/>
<sequence>MTDLAAVYAALAQVRDPEVDEPITAMGFVADVASREDGIHVTLRLPTYFCAPNFTYLMMADAQRAVEAVAGRVHVALEGHFESGRLNTALAEHQEFSAAFGDEATGELDEIRDRFRRKAFLVRQERLCRLLEEEGADAQALLTLTIGDLPPSRACEEYLRLRAELGIDCDPGAPFLVAADGTRVRPDRLHIHRRSASVLALSFESNGALCRALLTARYDQPDPVAREGAHT</sequence>
<reference evidence="3 7" key="2">
    <citation type="submission" date="2015-02" db="EMBL/GenBank/DDBJ databases">
        <title>Physiological reanalysis, assessment of diazotrophy, and genome sequences of multiple isolates of Streptomyces thermoautotrophicus.</title>
        <authorList>
            <person name="MacKellar D.C."/>
            <person name="Lieber L."/>
            <person name="Norman J."/>
            <person name="Bolger A."/>
            <person name="Tobin C."/>
            <person name="Murray J.W."/>
            <person name="Prell J."/>
        </authorList>
    </citation>
    <scope>NUCLEOTIDE SEQUENCE [LARGE SCALE GENOMIC DNA]</scope>
    <source>
        <strain evidence="3 7">UBT1</strain>
    </source>
</reference>
<organism evidence="3 7">
    <name type="scientific">Carbonactinospora thermoautotrophica</name>
    <dbReference type="NCBI Taxonomy" id="1469144"/>
    <lineage>
        <taxon>Bacteria</taxon>
        <taxon>Bacillati</taxon>
        <taxon>Actinomycetota</taxon>
        <taxon>Actinomycetes</taxon>
        <taxon>Kitasatosporales</taxon>
        <taxon>Carbonactinosporaceae</taxon>
        <taxon>Carbonactinospora</taxon>
    </lineage>
</organism>
<comment type="caution">
    <text evidence="3">The sequence shown here is derived from an EMBL/GenBank/DDBJ whole genome shotgun (WGS) entry which is preliminary data.</text>
</comment>
<dbReference type="SUPFAM" id="SSF117916">
    <property type="entry name" value="Fe-S cluster assembly (FSCA) domain-like"/>
    <property type="match status" value="1"/>
</dbReference>
<name>A0A132N3G1_9ACTN</name>
<dbReference type="InterPro" id="IPR034904">
    <property type="entry name" value="FSCA_dom_sf"/>
</dbReference>
<protein>
    <recommendedName>
        <fullName evidence="1">MIP18 family-like domain-containing protein</fullName>
    </recommendedName>
</protein>
<dbReference type="RefSeq" id="WP_066887004.1">
    <property type="nucleotide sequence ID" value="NZ_JYIJ01000014.1"/>
</dbReference>
<feature type="domain" description="MIP18 family-like" evidence="1">
    <location>
        <begin position="5"/>
        <end position="75"/>
    </location>
</feature>
<reference evidence="5" key="3">
    <citation type="submission" date="2015-04" db="EMBL/GenBank/DDBJ databases">
        <title>Physiological reanalysis, assessment of diazotrophy, and genome sequences of multiple isolates of Streptomyces thermoautotrophicus.</title>
        <authorList>
            <person name="MacKellar D.C."/>
            <person name="Lieber L."/>
            <person name="Norman J."/>
            <person name="Bolger A."/>
            <person name="Tobin C."/>
            <person name="Murray J.W."/>
            <person name="Chang R."/>
            <person name="Ford T."/>
            <person name="Nguyen P.Q."/>
            <person name="Woodward J."/>
            <person name="Permingeat H."/>
            <person name="Joshi N.S."/>
            <person name="Silver P.A."/>
            <person name="Usadel B."/>
            <person name="Rutherford A.W."/>
            <person name="Friesen M."/>
            <person name="Prell J."/>
        </authorList>
    </citation>
    <scope>NUCLEOTIDE SEQUENCE [LARGE SCALE GENOMIC DNA]</scope>
    <source>
        <strain evidence="5">H1</strain>
    </source>
</reference>
<dbReference type="InterPro" id="IPR002744">
    <property type="entry name" value="MIP18-like"/>
</dbReference>
<proteinExistence type="predicted"/>
<evidence type="ECO:0000313" key="6">
    <source>
        <dbReference type="Proteomes" id="UP000070598"/>
    </source>
</evidence>
<gene>
    <name evidence="2" type="ORF">LI90_2004</name>
    <name evidence="3" type="ORF">TH66_05570</name>
    <name evidence="4" type="ORF">TR74_20605</name>
</gene>
<dbReference type="STRING" id="1469144.LI90_2004"/>